<keyword evidence="3" id="KW-1185">Reference proteome</keyword>
<dbReference type="Proteomes" id="UP001604336">
    <property type="component" value="Unassembled WGS sequence"/>
</dbReference>
<feature type="compositionally biased region" description="Polar residues" evidence="1">
    <location>
        <begin position="9"/>
        <end position="18"/>
    </location>
</feature>
<dbReference type="EMBL" id="JBFOLK010000005">
    <property type="protein sequence ID" value="KAL2513251.1"/>
    <property type="molecule type" value="Genomic_DNA"/>
</dbReference>
<gene>
    <name evidence="2" type="ORF">Adt_18851</name>
</gene>
<organism evidence="2 3">
    <name type="scientific">Abeliophyllum distichum</name>
    <dbReference type="NCBI Taxonomy" id="126358"/>
    <lineage>
        <taxon>Eukaryota</taxon>
        <taxon>Viridiplantae</taxon>
        <taxon>Streptophyta</taxon>
        <taxon>Embryophyta</taxon>
        <taxon>Tracheophyta</taxon>
        <taxon>Spermatophyta</taxon>
        <taxon>Magnoliopsida</taxon>
        <taxon>eudicotyledons</taxon>
        <taxon>Gunneridae</taxon>
        <taxon>Pentapetalae</taxon>
        <taxon>asterids</taxon>
        <taxon>lamiids</taxon>
        <taxon>Lamiales</taxon>
        <taxon>Oleaceae</taxon>
        <taxon>Forsythieae</taxon>
        <taxon>Abeliophyllum</taxon>
    </lineage>
</organism>
<evidence type="ECO:0000313" key="2">
    <source>
        <dbReference type="EMBL" id="KAL2513251.1"/>
    </source>
</evidence>
<sequence length="121" mass="13771">MKRKKRNGSQHSSISHPNTNEEEEEPPPKKQKQLLDLPKPEHLENEIAKILSAMEASTLQAQNGKVIVVNNHKFTLFEQNGKATKNCCHGRWLIVAAILPSTNLNRHCYVSFRAHKIDLLL</sequence>
<reference evidence="3" key="1">
    <citation type="submission" date="2024-07" db="EMBL/GenBank/DDBJ databases">
        <title>Two chromosome-level genome assemblies of Korean endemic species Abeliophyllum distichum and Forsythia ovata (Oleaceae).</title>
        <authorList>
            <person name="Jang H."/>
        </authorList>
    </citation>
    <scope>NUCLEOTIDE SEQUENCE [LARGE SCALE GENOMIC DNA]</scope>
</reference>
<proteinExistence type="predicted"/>
<feature type="region of interest" description="Disordered" evidence="1">
    <location>
        <begin position="1"/>
        <end position="39"/>
    </location>
</feature>
<name>A0ABD1TKJ4_9LAMI</name>
<evidence type="ECO:0000256" key="1">
    <source>
        <dbReference type="SAM" id="MobiDB-lite"/>
    </source>
</evidence>
<accession>A0ABD1TKJ4</accession>
<protein>
    <submittedName>
        <fullName evidence="2">Uncharacterized protein</fullName>
    </submittedName>
</protein>
<evidence type="ECO:0000313" key="3">
    <source>
        <dbReference type="Proteomes" id="UP001604336"/>
    </source>
</evidence>
<comment type="caution">
    <text evidence="2">The sequence shown here is derived from an EMBL/GenBank/DDBJ whole genome shotgun (WGS) entry which is preliminary data.</text>
</comment>
<dbReference type="AlphaFoldDB" id="A0ABD1TKJ4"/>